<dbReference type="Proteomes" id="UP000544107">
    <property type="component" value="Unassembled WGS sequence"/>
</dbReference>
<evidence type="ECO:0000313" key="3">
    <source>
        <dbReference type="Proteomes" id="UP000544107"/>
    </source>
</evidence>
<comment type="caution">
    <text evidence="2">The sequence shown here is derived from an EMBL/GenBank/DDBJ whole genome shotgun (WGS) entry which is preliminary data.</text>
</comment>
<evidence type="ECO:0000256" key="1">
    <source>
        <dbReference type="SAM" id="Phobius"/>
    </source>
</evidence>
<sequence length="50" mass="5601">MPSLFRFLFILASIAAMIYAAMWALVIFVEPSQREISATVATMQNKVPQP</sequence>
<dbReference type="RefSeq" id="WP_162843882.1">
    <property type="nucleotide sequence ID" value="NZ_JACIED010000004.1"/>
</dbReference>
<protein>
    <recommendedName>
        <fullName evidence="4">Histidine kinase</fullName>
    </recommendedName>
</protein>
<accession>A0A7W6HQ02</accession>
<name>A0A7W6HQ02_9HYPH</name>
<gene>
    <name evidence="2" type="ORF">GGQ71_003544</name>
</gene>
<evidence type="ECO:0000313" key="2">
    <source>
        <dbReference type="EMBL" id="MBB4009262.1"/>
    </source>
</evidence>
<feature type="transmembrane region" description="Helical" evidence="1">
    <location>
        <begin position="6"/>
        <end position="29"/>
    </location>
</feature>
<keyword evidence="1" id="KW-0812">Transmembrane</keyword>
<dbReference type="EMBL" id="JACIED010000004">
    <property type="protein sequence ID" value="MBB4009262.1"/>
    <property type="molecule type" value="Genomic_DNA"/>
</dbReference>
<organism evidence="2 3">
    <name type="scientific">Allorhizobium taibaishanense</name>
    <dbReference type="NCBI Taxonomy" id="887144"/>
    <lineage>
        <taxon>Bacteria</taxon>
        <taxon>Pseudomonadati</taxon>
        <taxon>Pseudomonadota</taxon>
        <taxon>Alphaproteobacteria</taxon>
        <taxon>Hyphomicrobiales</taxon>
        <taxon>Rhizobiaceae</taxon>
        <taxon>Rhizobium/Agrobacterium group</taxon>
        <taxon>Allorhizobium</taxon>
    </lineage>
</organism>
<dbReference type="AlphaFoldDB" id="A0A7W6HQ02"/>
<keyword evidence="1" id="KW-1133">Transmembrane helix</keyword>
<reference evidence="2 3" key="1">
    <citation type="submission" date="2020-08" db="EMBL/GenBank/DDBJ databases">
        <title>Genomic Encyclopedia of Type Strains, Phase IV (KMG-IV): sequencing the most valuable type-strain genomes for metagenomic binning, comparative biology and taxonomic classification.</title>
        <authorList>
            <person name="Goeker M."/>
        </authorList>
    </citation>
    <scope>NUCLEOTIDE SEQUENCE [LARGE SCALE GENOMIC DNA]</scope>
    <source>
        <strain evidence="2 3">DSM 100021</strain>
    </source>
</reference>
<proteinExistence type="predicted"/>
<evidence type="ECO:0008006" key="4">
    <source>
        <dbReference type="Google" id="ProtNLM"/>
    </source>
</evidence>
<keyword evidence="1" id="KW-0472">Membrane</keyword>